<comment type="caution">
    <text evidence="1">The sequence shown here is derived from an EMBL/GenBank/DDBJ whole genome shotgun (WGS) entry which is preliminary data.</text>
</comment>
<dbReference type="Proteomes" id="UP000605392">
    <property type="component" value="Unassembled WGS sequence"/>
</dbReference>
<evidence type="ECO:0000313" key="2">
    <source>
        <dbReference type="Proteomes" id="UP000605392"/>
    </source>
</evidence>
<reference evidence="1 2" key="1">
    <citation type="journal article" date="2019" name="Int. J. Syst. Evol. Microbiol.">
        <title>The Global Catalogue of Microorganisms (GCM) 10K type strain sequencing project: providing services to taxonomists for standard genome sequencing and annotation.</title>
        <authorList>
            <consortium name="The Broad Institute Genomics Platform"/>
            <consortium name="The Broad Institute Genome Sequencing Center for Infectious Disease"/>
            <person name="Wu L."/>
            <person name="Ma J."/>
        </authorList>
    </citation>
    <scope>NUCLEOTIDE SEQUENCE [LARGE SCALE GENOMIC DNA]</scope>
    <source>
        <strain evidence="1 2">CGMCC 1.12720</strain>
    </source>
</reference>
<organism evidence="1 2">
    <name type="scientific">Hymenobacter qilianensis</name>
    <dbReference type="NCBI Taxonomy" id="1385715"/>
    <lineage>
        <taxon>Bacteria</taxon>
        <taxon>Pseudomonadati</taxon>
        <taxon>Bacteroidota</taxon>
        <taxon>Cytophagia</taxon>
        <taxon>Cytophagales</taxon>
        <taxon>Hymenobacteraceae</taxon>
        <taxon>Hymenobacter</taxon>
    </lineage>
</organism>
<protein>
    <submittedName>
        <fullName evidence="1">DUF2279 domain-containing protein</fullName>
    </submittedName>
</protein>
<proteinExistence type="predicted"/>
<sequence length="341" mass="38502">MFVALIVLTPEVISSRMTLFFRFSIKVRWCLVLLLAISGLRPVICQAQSNADTALVAPAPPLLRHSALPADTARISHRLPILAGGLALSYTGLVYGLSKSWYTGERTAFHWFDDSREWKQLDKAGHFWGAFHESRGAVDMLRWAGVPDRKALWYGGFVGFLLQSPLELLDGRDPAYGASAYDLGANFLGSAGLIAQQLAWNEVRIMPKYSFRTTRYAALRPNVLGKSVGEQHLKDYNGHTYWLCADVAAWLPQESKWPKWLQPAVGYGAQQMVYNDPATNAILGLNDYRQYYLSFDVNLMRIPTRSKFLKRVFYVASIFHLPAPALEYNSRRGFVLHGLYY</sequence>
<gene>
    <name evidence="1" type="ORF">GCM10011375_20100</name>
</gene>
<dbReference type="EMBL" id="BMFN01000002">
    <property type="protein sequence ID" value="GGF65117.1"/>
    <property type="molecule type" value="Genomic_DNA"/>
</dbReference>
<evidence type="ECO:0000313" key="1">
    <source>
        <dbReference type="EMBL" id="GGF65117.1"/>
    </source>
</evidence>
<accession>A0ACB5PRK5</accession>
<name>A0ACB5PRK5_9BACT</name>
<keyword evidence="2" id="KW-1185">Reference proteome</keyword>